<comment type="similarity">
    <text evidence="2 11">Belongs to the mitochondrial carrier (TC 2.A.29) family.</text>
</comment>
<evidence type="ECO:0000256" key="10">
    <source>
        <dbReference type="PROSITE-ProRule" id="PRU00282"/>
    </source>
</evidence>
<dbReference type="PROSITE" id="PS50920">
    <property type="entry name" value="SOLCAR"/>
    <property type="match status" value="3"/>
</dbReference>
<dbReference type="Proteomes" id="UP000431533">
    <property type="component" value="Unassembled WGS sequence"/>
</dbReference>
<feature type="repeat" description="Solcar" evidence="10">
    <location>
        <begin position="216"/>
        <end position="306"/>
    </location>
</feature>
<dbReference type="InterPro" id="IPR023395">
    <property type="entry name" value="MCP_dom_sf"/>
</dbReference>
<dbReference type="Gene3D" id="1.50.40.10">
    <property type="entry name" value="Mitochondrial carrier domain"/>
    <property type="match status" value="1"/>
</dbReference>
<feature type="transmembrane region" description="Helical" evidence="12">
    <location>
        <begin position="222"/>
        <end position="241"/>
    </location>
</feature>
<evidence type="ECO:0000256" key="6">
    <source>
        <dbReference type="ARBA" id="ARBA00022792"/>
    </source>
</evidence>
<evidence type="ECO:0000313" key="14">
    <source>
        <dbReference type="Proteomes" id="UP000431533"/>
    </source>
</evidence>
<dbReference type="PANTHER" id="PTHR45618">
    <property type="entry name" value="MITOCHONDRIAL DICARBOXYLATE CARRIER-RELATED"/>
    <property type="match status" value="1"/>
</dbReference>
<name>A0A8H8TW11_9HELO</name>
<protein>
    <submittedName>
        <fullName evidence="13">Putative mitochondrial 2-oxoglutarate/malate carrier protein</fullName>
    </submittedName>
</protein>
<evidence type="ECO:0000313" key="13">
    <source>
        <dbReference type="EMBL" id="TVY24384.1"/>
    </source>
</evidence>
<keyword evidence="9 10" id="KW-0472">Membrane</keyword>
<comment type="subcellular location">
    <subcellularLocation>
        <location evidence="1">Mitochondrion inner membrane</location>
        <topology evidence="1">Multi-pass membrane protein</topology>
    </subcellularLocation>
</comment>
<keyword evidence="14" id="KW-1185">Reference proteome</keyword>
<gene>
    <name evidence="13" type="primary">mic-33_1</name>
    <name evidence="13" type="ORF">LHYA1_G007461</name>
</gene>
<feature type="repeat" description="Solcar" evidence="10">
    <location>
        <begin position="22"/>
        <end position="105"/>
    </location>
</feature>
<keyword evidence="7 12" id="KW-1133">Transmembrane helix</keyword>
<evidence type="ECO:0000256" key="1">
    <source>
        <dbReference type="ARBA" id="ARBA00004448"/>
    </source>
</evidence>
<dbReference type="SUPFAM" id="SSF103506">
    <property type="entry name" value="Mitochondrial carrier"/>
    <property type="match status" value="1"/>
</dbReference>
<dbReference type="EMBL" id="QGMH01000133">
    <property type="protein sequence ID" value="TVY24384.1"/>
    <property type="molecule type" value="Genomic_DNA"/>
</dbReference>
<dbReference type="GeneID" id="41987659"/>
<accession>A0A8H8TW11</accession>
<keyword evidence="5" id="KW-0677">Repeat</keyword>
<sequence length="308" mass="33719">MAVEEYPSNVAPAPLWYKNPLLKPALPFLVGGTSGIVATICIQPIDMIKVRIQLSEGAATPVSVLRQVVSQGRILDLYSGLSAGILRQVVYGTARLGLFFTFEDILKQRASRNGTKYGFPERASAGIAAGALGATIGNPAEVALIRMQSDGLLPKSQRANYRSVFHALSSITRNEGVKGLWSGAYPTIIRAMAVNFGQLAFFSESKHQLTERTDLSEQTKTVAASCIAGFFAAFFSLPFDFMKSRLQSQRKSADGVVRYKGMMDCFVKVAKDEGLLRFYRGFGTYFMRLAPHTVIALIVADNLNMRLR</sequence>
<keyword evidence="4 10" id="KW-0812">Transmembrane</keyword>
<dbReference type="GO" id="GO:0005743">
    <property type="term" value="C:mitochondrial inner membrane"/>
    <property type="evidence" value="ECO:0007669"/>
    <property type="project" value="UniProtKB-SubCell"/>
</dbReference>
<reference evidence="13 14" key="1">
    <citation type="submission" date="2018-05" db="EMBL/GenBank/DDBJ databases">
        <title>Genome sequencing and assembly of the regulated plant pathogen Lachnellula willkommii and related sister species for the development of diagnostic species identification markers.</title>
        <authorList>
            <person name="Giroux E."/>
            <person name="Bilodeau G."/>
        </authorList>
    </citation>
    <scope>NUCLEOTIDE SEQUENCE [LARGE SCALE GENOMIC DNA]</scope>
    <source>
        <strain evidence="13 14">CBS 185.66</strain>
    </source>
</reference>
<dbReference type="Pfam" id="PF00153">
    <property type="entry name" value="Mito_carr"/>
    <property type="match status" value="3"/>
</dbReference>
<keyword evidence="8" id="KW-0496">Mitochondrion</keyword>
<comment type="caution">
    <text evidence="13">The sequence shown here is derived from an EMBL/GenBank/DDBJ whole genome shotgun (WGS) entry which is preliminary data.</text>
</comment>
<keyword evidence="3 11" id="KW-0813">Transport</keyword>
<dbReference type="InterPro" id="IPR050391">
    <property type="entry name" value="Mito_Metabolite_Transporter"/>
</dbReference>
<dbReference type="AlphaFoldDB" id="A0A8H8TW11"/>
<evidence type="ECO:0000256" key="12">
    <source>
        <dbReference type="SAM" id="Phobius"/>
    </source>
</evidence>
<evidence type="ECO:0000256" key="2">
    <source>
        <dbReference type="ARBA" id="ARBA00006375"/>
    </source>
</evidence>
<dbReference type="OrthoDB" id="756301at2759"/>
<evidence type="ECO:0000256" key="9">
    <source>
        <dbReference type="ARBA" id="ARBA00023136"/>
    </source>
</evidence>
<evidence type="ECO:0000256" key="11">
    <source>
        <dbReference type="RuleBase" id="RU000488"/>
    </source>
</evidence>
<feature type="repeat" description="Solcar" evidence="10">
    <location>
        <begin position="117"/>
        <end position="208"/>
    </location>
</feature>
<keyword evidence="6" id="KW-0999">Mitochondrion inner membrane</keyword>
<evidence type="ECO:0000256" key="4">
    <source>
        <dbReference type="ARBA" id="ARBA00022692"/>
    </source>
</evidence>
<proteinExistence type="inferred from homology"/>
<dbReference type="FunFam" id="1.50.40.10:FF:000009">
    <property type="entry name" value="Mitochondrial 2-oxoglutarate/malate carrier protein"/>
    <property type="match status" value="1"/>
</dbReference>
<evidence type="ECO:0000256" key="7">
    <source>
        <dbReference type="ARBA" id="ARBA00022989"/>
    </source>
</evidence>
<dbReference type="InterPro" id="IPR018108">
    <property type="entry name" value="MCP_transmembrane"/>
</dbReference>
<feature type="transmembrane region" description="Helical" evidence="12">
    <location>
        <begin position="25"/>
        <end position="45"/>
    </location>
</feature>
<organism evidence="13 14">
    <name type="scientific">Lachnellula hyalina</name>
    <dbReference type="NCBI Taxonomy" id="1316788"/>
    <lineage>
        <taxon>Eukaryota</taxon>
        <taxon>Fungi</taxon>
        <taxon>Dikarya</taxon>
        <taxon>Ascomycota</taxon>
        <taxon>Pezizomycotina</taxon>
        <taxon>Leotiomycetes</taxon>
        <taxon>Helotiales</taxon>
        <taxon>Lachnaceae</taxon>
        <taxon>Lachnellula</taxon>
    </lineage>
</organism>
<evidence type="ECO:0000256" key="3">
    <source>
        <dbReference type="ARBA" id="ARBA00022448"/>
    </source>
</evidence>
<evidence type="ECO:0000256" key="5">
    <source>
        <dbReference type="ARBA" id="ARBA00022737"/>
    </source>
</evidence>
<evidence type="ECO:0000256" key="8">
    <source>
        <dbReference type="ARBA" id="ARBA00023128"/>
    </source>
</evidence>
<dbReference type="RefSeq" id="XP_031003172.1">
    <property type="nucleotide sequence ID" value="XM_031152390.1"/>
</dbReference>